<name>A0ABP9VBR4_9DEIO</name>
<reference evidence="1 2" key="1">
    <citation type="submission" date="2024-02" db="EMBL/GenBank/DDBJ databases">
        <title>Deinococcus xinjiangensis NBRC 107630.</title>
        <authorList>
            <person name="Ichikawa N."/>
            <person name="Katano-Makiyama Y."/>
            <person name="Hidaka K."/>
        </authorList>
    </citation>
    <scope>NUCLEOTIDE SEQUENCE [LARGE SCALE GENOMIC DNA]</scope>
    <source>
        <strain evidence="1 2">NBRC 107630</strain>
    </source>
</reference>
<dbReference type="EMBL" id="BAABRN010000028">
    <property type="protein sequence ID" value="GAA5502684.1"/>
    <property type="molecule type" value="Genomic_DNA"/>
</dbReference>
<organism evidence="1 2">
    <name type="scientific">Deinococcus xinjiangensis</name>
    <dbReference type="NCBI Taxonomy" id="457454"/>
    <lineage>
        <taxon>Bacteria</taxon>
        <taxon>Thermotogati</taxon>
        <taxon>Deinococcota</taxon>
        <taxon>Deinococci</taxon>
        <taxon>Deinococcales</taxon>
        <taxon>Deinococcaceae</taxon>
        <taxon>Deinococcus</taxon>
    </lineage>
</organism>
<dbReference type="Pfam" id="PF10134">
    <property type="entry name" value="RPA"/>
    <property type="match status" value="1"/>
</dbReference>
<proteinExistence type="predicted"/>
<dbReference type="Proteomes" id="UP001458946">
    <property type="component" value="Unassembled WGS sequence"/>
</dbReference>
<gene>
    <name evidence="1" type="ORF">Dxin01_02428</name>
</gene>
<dbReference type="InterPro" id="IPR018777">
    <property type="entry name" value="Replication_initiator_prot_A"/>
</dbReference>
<comment type="caution">
    <text evidence="1">The sequence shown here is derived from an EMBL/GenBank/DDBJ whole genome shotgun (WGS) entry which is preliminary data.</text>
</comment>
<evidence type="ECO:0000313" key="2">
    <source>
        <dbReference type="Proteomes" id="UP001458946"/>
    </source>
</evidence>
<accession>A0ABP9VBR4</accession>
<protein>
    <recommendedName>
        <fullName evidence="3">Plasmid replication initiator protein</fullName>
    </recommendedName>
</protein>
<evidence type="ECO:0008006" key="3">
    <source>
        <dbReference type="Google" id="ProtNLM"/>
    </source>
</evidence>
<evidence type="ECO:0000313" key="1">
    <source>
        <dbReference type="EMBL" id="GAA5502684.1"/>
    </source>
</evidence>
<dbReference type="RefSeq" id="WP_353542654.1">
    <property type="nucleotide sequence ID" value="NZ_BAABRN010000028.1"/>
</dbReference>
<keyword evidence="2" id="KW-1185">Reference proteome</keyword>
<sequence length="472" mass="52573">MPPRKKRPAEPEIPDVSNGYDELNLGRLALISAQKTVPTTLRRWQKNVITPDGRPVIITCAAVDGQVVPHGLDNDFMVGLLNLCFEAGLPDGPFSVSAYGLLKASGFPDTLQYYQALEESLVRLNKAQYTIDEGWFTQGTQRWTTQSFAQISYLAYTRAKGGIQGTNLLTVQLAPPIMESLRAGYIKPLDLNFYRSLSQPLVRAVYRQLDAMHFDEESSDGLVKELVLPLMAWGNRIGIVSERPDNVERTLKPAHRELLERGYIAQVNITGKGKDKTVHYVFGPPAQPEFPGLSLLLTERGVKSGVAVRLSTVFPERIEEATRRFDHYVRSAQRPIGNPGGLLVSMIQRPEDFADLPGYIPVDRTTERRKTRKKSDSEDQAEAARVEERDAAHLAALTGQELMDWVYRQLGLLGIMKHLTPAEKTLLSDALTAGSLDGRMLVKEATRSLAAGQVAVREMLDELRQHLNHVNP</sequence>